<protein>
    <submittedName>
        <fullName evidence="2 4">Uncharacterized protein</fullName>
    </submittedName>
</protein>
<comment type="similarity">
    <text evidence="1">Belongs to the eukaryotic-type primase small subunit family.</text>
</comment>
<keyword evidence="3" id="KW-1185">Reference proteome</keyword>
<dbReference type="WBParaSite" id="SSLN_0000570801-mRNA-1">
    <property type="protein sequence ID" value="SSLN_0000570801-mRNA-1"/>
    <property type="gene ID" value="SSLN_0000570801"/>
</dbReference>
<dbReference type="AlphaFoldDB" id="A0A183SMT1"/>
<evidence type="ECO:0000313" key="4">
    <source>
        <dbReference type="WBParaSite" id="SSLN_0000570801-mRNA-1"/>
    </source>
</evidence>
<gene>
    <name evidence="2" type="ORF">SSLN_LOCUS5529</name>
</gene>
<accession>A0A183SMT1</accession>
<reference evidence="2 3" key="2">
    <citation type="submission" date="2018-11" db="EMBL/GenBank/DDBJ databases">
        <authorList>
            <consortium name="Pathogen Informatics"/>
        </authorList>
    </citation>
    <scope>NUCLEOTIDE SEQUENCE [LARGE SCALE GENOMIC DNA]</scope>
    <source>
        <strain evidence="2 3">NST_G2</strain>
    </source>
</reference>
<dbReference type="Gene3D" id="3.90.920.10">
    <property type="entry name" value="DNA primase, PRIM domain"/>
    <property type="match status" value="1"/>
</dbReference>
<dbReference type="OrthoDB" id="19606at2759"/>
<dbReference type="Proteomes" id="UP000275846">
    <property type="component" value="Unassembled WGS sequence"/>
</dbReference>
<evidence type="ECO:0000256" key="1">
    <source>
        <dbReference type="ARBA" id="ARBA00009762"/>
    </source>
</evidence>
<sequence>MQTLRGELHIDQKLFKGKFLEHLPTDIQTILPSSSEDLLVSRLAEIADRMLEVQRFQPPSIAQLTISPLPTPNVHLVTQMAAMTAEMDLLKLQLARLTSRLSSSHSSSHHRSHSRPQTVDLSRREFSFSLAGDVYVRYQSFNDALSLRKELVKTCPHKIDIGAVYSASPTLQRSLSASSFKEVKRLIPHMREIARRHVKKESSQPDSQTTSLPLHITHIGLTARPVGSGQVSARIWWFLGARARDQGWR</sequence>
<evidence type="ECO:0000313" key="2">
    <source>
        <dbReference type="EMBL" id="VDL91914.1"/>
    </source>
</evidence>
<dbReference type="EMBL" id="UYSU01033290">
    <property type="protein sequence ID" value="VDL91914.1"/>
    <property type="molecule type" value="Genomic_DNA"/>
</dbReference>
<reference evidence="4" key="1">
    <citation type="submission" date="2016-06" db="UniProtKB">
        <authorList>
            <consortium name="WormBaseParasite"/>
        </authorList>
    </citation>
    <scope>IDENTIFICATION</scope>
</reference>
<name>A0A183SMT1_SCHSO</name>
<proteinExistence type="inferred from homology"/>
<evidence type="ECO:0000313" key="3">
    <source>
        <dbReference type="Proteomes" id="UP000275846"/>
    </source>
</evidence>
<dbReference type="PANTHER" id="PTHR10536">
    <property type="entry name" value="DNA PRIMASE SMALL SUBUNIT"/>
    <property type="match status" value="1"/>
</dbReference>
<organism evidence="4">
    <name type="scientific">Schistocephalus solidus</name>
    <name type="common">Tapeworm</name>
    <dbReference type="NCBI Taxonomy" id="70667"/>
    <lineage>
        <taxon>Eukaryota</taxon>
        <taxon>Metazoa</taxon>
        <taxon>Spiralia</taxon>
        <taxon>Lophotrochozoa</taxon>
        <taxon>Platyhelminthes</taxon>
        <taxon>Cestoda</taxon>
        <taxon>Eucestoda</taxon>
        <taxon>Diphyllobothriidea</taxon>
        <taxon>Diphyllobothriidae</taxon>
        <taxon>Schistocephalus</taxon>
    </lineage>
</organism>
<dbReference type="STRING" id="70667.A0A183SMT1"/>
<dbReference type="SUPFAM" id="SSF56747">
    <property type="entry name" value="Prim-pol domain"/>
    <property type="match status" value="1"/>
</dbReference>